<evidence type="ECO:0000313" key="14">
    <source>
        <dbReference type="Proteomes" id="UP000515204"/>
    </source>
</evidence>
<dbReference type="InterPro" id="IPR017452">
    <property type="entry name" value="GPCR_Rhodpsn_7TM"/>
</dbReference>
<dbReference type="OrthoDB" id="10044919at2759"/>
<feature type="transmembrane region" description="Helical" evidence="12">
    <location>
        <begin position="207"/>
        <end position="230"/>
    </location>
</feature>
<evidence type="ECO:0000313" key="16">
    <source>
        <dbReference type="RefSeq" id="XP_014472976.1"/>
    </source>
</evidence>
<dbReference type="SMART" id="SM01381">
    <property type="entry name" value="7TM_GPCR_Srsx"/>
    <property type="match status" value="1"/>
</dbReference>
<evidence type="ECO:0000256" key="12">
    <source>
        <dbReference type="SAM" id="Phobius"/>
    </source>
</evidence>
<evidence type="ECO:0000256" key="11">
    <source>
        <dbReference type="SAM" id="MobiDB-lite"/>
    </source>
</evidence>
<evidence type="ECO:0000256" key="5">
    <source>
        <dbReference type="ARBA" id="ARBA00022989"/>
    </source>
</evidence>
<dbReference type="Pfam" id="PF00001">
    <property type="entry name" value="7tm_1"/>
    <property type="match status" value="1"/>
</dbReference>
<feature type="transmembrane region" description="Helical" evidence="12">
    <location>
        <begin position="80"/>
        <end position="100"/>
    </location>
</feature>
<keyword evidence="6 10" id="KW-0297">G-protein coupled receptor</keyword>
<evidence type="ECO:0000313" key="17">
    <source>
        <dbReference type="RefSeq" id="XP_014472977.1"/>
    </source>
</evidence>
<dbReference type="RefSeq" id="XP_014472975.1">
    <property type="nucleotide sequence ID" value="XM_014617489.1"/>
</dbReference>
<evidence type="ECO:0000256" key="10">
    <source>
        <dbReference type="RuleBase" id="RU000688"/>
    </source>
</evidence>
<dbReference type="PANTHER" id="PTHR24228">
    <property type="entry name" value="B2 BRADYKININ RECEPTOR/ANGIOTENSIN II RECEPTOR"/>
    <property type="match status" value="1"/>
</dbReference>
<dbReference type="PANTHER" id="PTHR24228:SF74">
    <property type="entry name" value="G-PROTEIN COUPLED RECEPTORS FAMILY 1 PROFILE DOMAIN-CONTAINING PROTEIN"/>
    <property type="match status" value="1"/>
</dbReference>
<evidence type="ECO:0000256" key="6">
    <source>
        <dbReference type="ARBA" id="ARBA00023040"/>
    </source>
</evidence>
<feature type="transmembrane region" description="Helical" evidence="12">
    <location>
        <begin position="158"/>
        <end position="179"/>
    </location>
</feature>
<accession>A0A6P3X3S5</accession>
<evidence type="ECO:0000256" key="9">
    <source>
        <dbReference type="ARBA" id="ARBA00023224"/>
    </source>
</evidence>
<feature type="transmembrane region" description="Helical" evidence="12">
    <location>
        <begin position="120"/>
        <end position="138"/>
    </location>
</feature>
<keyword evidence="4 10" id="KW-0812">Transmembrane</keyword>
<dbReference type="CDD" id="cd15210">
    <property type="entry name" value="7tmA_GPR84-like"/>
    <property type="match status" value="1"/>
</dbReference>
<keyword evidence="7 12" id="KW-0472">Membrane</keyword>
<dbReference type="Gene3D" id="1.20.1070.10">
    <property type="entry name" value="Rhodopsin 7-helix transmembrane proteins"/>
    <property type="match status" value="2"/>
</dbReference>
<feature type="transmembrane region" description="Helical" evidence="12">
    <location>
        <begin position="490"/>
        <end position="510"/>
    </location>
</feature>
<evidence type="ECO:0000259" key="13">
    <source>
        <dbReference type="PROSITE" id="PS50262"/>
    </source>
</evidence>
<feature type="transmembrane region" description="Helical" evidence="12">
    <location>
        <begin position="455"/>
        <end position="475"/>
    </location>
</feature>
<evidence type="ECO:0000256" key="3">
    <source>
        <dbReference type="ARBA" id="ARBA00022475"/>
    </source>
</evidence>
<gene>
    <name evidence="15 16 17" type="primary">LOC106743541</name>
</gene>
<dbReference type="InterPro" id="IPR000276">
    <property type="entry name" value="GPCR_Rhodpsn"/>
</dbReference>
<evidence type="ECO:0000256" key="7">
    <source>
        <dbReference type="ARBA" id="ARBA00023136"/>
    </source>
</evidence>
<dbReference type="PROSITE" id="PS50262">
    <property type="entry name" value="G_PROTEIN_RECEP_F1_2"/>
    <property type="match status" value="1"/>
</dbReference>
<dbReference type="SUPFAM" id="SSF81321">
    <property type="entry name" value="Family A G protein-coupled receptor-like"/>
    <property type="match status" value="1"/>
</dbReference>
<keyword evidence="9 10" id="KW-0807">Transducer</keyword>
<protein>
    <submittedName>
        <fullName evidence="15 16">G-protein coupled receptor moody-like</fullName>
    </submittedName>
</protein>
<feature type="region of interest" description="Disordered" evidence="11">
    <location>
        <begin position="256"/>
        <end position="295"/>
    </location>
</feature>
<evidence type="ECO:0000256" key="8">
    <source>
        <dbReference type="ARBA" id="ARBA00023170"/>
    </source>
</evidence>
<sequence>MLEYLWMASNETRQNDSDVAIDEVLQHPGLVILFVGYPPWLLYFAAACCILFMLVGIPGNLITVVALFRTKKRKNATAVFIMNLSLSDLMFCCFNLPLATSTFWHRAWLHGPLLCRLFPLLRYGLVAVSLFSVLAITINRYVLIGHPRLYSTLYKTKYLIPMVLAIWIVAFGVLIVTWFERWGRFGLDSAIGSCSILPDVNGRNPKVFLFVLAFLMPCLAIIVCYARIFYIVRRTSLKSRGGNRIANVETAEINLEQRSSSTRNQERELSILRGSATPMQSVGGPEEEADEDSSCSKQLLGDRRETNGTLRVTEAAVSKVRLDPNCGASCDTFHGSLTSTAEDIPFADEPDATAKRLLNKNSGEPQRKLSRSSSCRRLDRMTNRPSFIMESSLWGRADDDRLSRLETFVGSRSHSPERSSFAKQAIRRESKFRTVVGKIRNGESTPGLSAKDRKVLQMILVIFSSFLVCYLPITVTKLVHDMVDWRGLNIAGYVLIYLTTCINPIIYVVMSSEYRSAYKHVLLCRREKTTGKRWWWWWWWRPGSLMPS</sequence>
<dbReference type="GO" id="GO:0005886">
    <property type="term" value="C:plasma membrane"/>
    <property type="evidence" value="ECO:0007669"/>
    <property type="project" value="UniProtKB-SubCell"/>
</dbReference>
<proteinExistence type="inferred from homology"/>
<dbReference type="GO" id="GO:0004930">
    <property type="term" value="F:G protein-coupled receptor activity"/>
    <property type="evidence" value="ECO:0007669"/>
    <property type="project" value="UniProtKB-KW"/>
</dbReference>
<dbReference type="KEGG" id="dqu:106743541"/>
<feature type="domain" description="G-protein coupled receptors family 1 profile" evidence="13">
    <location>
        <begin position="59"/>
        <end position="507"/>
    </location>
</feature>
<organism evidence="14 15">
    <name type="scientific">Dinoponera quadriceps</name>
    <name type="common">South American ant</name>
    <dbReference type="NCBI Taxonomy" id="609295"/>
    <lineage>
        <taxon>Eukaryota</taxon>
        <taxon>Metazoa</taxon>
        <taxon>Ecdysozoa</taxon>
        <taxon>Arthropoda</taxon>
        <taxon>Hexapoda</taxon>
        <taxon>Insecta</taxon>
        <taxon>Pterygota</taxon>
        <taxon>Neoptera</taxon>
        <taxon>Endopterygota</taxon>
        <taxon>Hymenoptera</taxon>
        <taxon>Apocrita</taxon>
        <taxon>Aculeata</taxon>
        <taxon>Formicoidea</taxon>
        <taxon>Formicidae</taxon>
        <taxon>Ponerinae</taxon>
        <taxon>Ponerini</taxon>
        <taxon>Dinoponera</taxon>
    </lineage>
</organism>
<dbReference type="GeneID" id="106743541"/>
<dbReference type="Proteomes" id="UP000515204">
    <property type="component" value="Unplaced"/>
</dbReference>
<keyword evidence="3" id="KW-1003">Cell membrane</keyword>
<keyword evidence="8 10" id="KW-0675">Receptor</keyword>
<dbReference type="AlphaFoldDB" id="A0A6P3X3S5"/>
<dbReference type="RefSeq" id="XP_014472976.1">
    <property type="nucleotide sequence ID" value="XM_014617490.1"/>
</dbReference>
<reference evidence="15 16" key="1">
    <citation type="submission" date="2025-04" db="UniProtKB">
        <authorList>
            <consortium name="RefSeq"/>
        </authorList>
    </citation>
    <scope>IDENTIFICATION</scope>
</reference>
<dbReference type="PROSITE" id="PS00237">
    <property type="entry name" value="G_PROTEIN_RECEP_F1_1"/>
    <property type="match status" value="1"/>
</dbReference>
<feature type="transmembrane region" description="Helical" evidence="12">
    <location>
        <begin position="40"/>
        <end position="68"/>
    </location>
</feature>
<comment type="similarity">
    <text evidence="2 10">Belongs to the G-protein coupled receptor 1 family.</text>
</comment>
<name>A0A6P3X3S5_DINQU</name>
<comment type="subcellular location">
    <subcellularLocation>
        <location evidence="1">Cell membrane</location>
        <topology evidence="1">Multi-pass membrane protein</topology>
    </subcellularLocation>
</comment>
<evidence type="ECO:0000256" key="4">
    <source>
        <dbReference type="ARBA" id="ARBA00022692"/>
    </source>
</evidence>
<keyword evidence="5 12" id="KW-1133">Transmembrane helix</keyword>
<dbReference type="RefSeq" id="XP_014472977.1">
    <property type="nucleotide sequence ID" value="XM_014617491.1"/>
</dbReference>
<evidence type="ECO:0000256" key="2">
    <source>
        <dbReference type="ARBA" id="ARBA00010663"/>
    </source>
</evidence>
<keyword evidence="14" id="KW-1185">Reference proteome</keyword>
<evidence type="ECO:0000256" key="1">
    <source>
        <dbReference type="ARBA" id="ARBA00004651"/>
    </source>
</evidence>
<evidence type="ECO:0000313" key="15">
    <source>
        <dbReference type="RefSeq" id="XP_014472975.1"/>
    </source>
</evidence>
<dbReference type="PRINTS" id="PR00237">
    <property type="entry name" value="GPCRRHODOPSN"/>
</dbReference>